<dbReference type="OrthoDB" id="9793147at2"/>
<dbReference type="Pfam" id="PF14499">
    <property type="entry name" value="DUF4437"/>
    <property type="match status" value="1"/>
</dbReference>
<evidence type="ECO:0000313" key="2">
    <source>
        <dbReference type="EMBL" id="TNC34861.1"/>
    </source>
</evidence>
<reference evidence="2 3" key="1">
    <citation type="submission" date="2019-05" db="EMBL/GenBank/DDBJ databases">
        <title>Mumia sp. nov., isolated from the intestinal contents of plateau pika (Ochotona curzoniae) in the Qinghai-Tibet plateau of China.</title>
        <authorList>
            <person name="Tian Z."/>
        </authorList>
    </citation>
    <scope>NUCLEOTIDE SEQUENCE [LARGE SCALE GENOMIC DNA]</scope>
    <source>
        <strain evidence="3">527</strain>
    </source>
</reference>
<dbReference type="InterPro" id="IPR011051">
    <property type="entry name" value="RmlC_Cupin_sf"/>
</dbReference>
<dbReference type="InterPro" id="IPR028013">
    <property type="entry name" value="DUF4437"/>
</dbReference>
<dbReference type="InterPro" id="IPR014710">
    <property type="entry name" value="RmlC-like_jellyroll"/>
</dbReference>
<feature type="compositionally biased region" description="Basic and acidic residues" evidence="1">
    <location>
        <begin position="1"/>
        <end position="12"/>
    </location>
</feature>
<comment type="caution">
    <text evidence="2">The sequence shown here is derived from an EMBL/GenBank/DDBJ whole genome shotgun (WGS) entry which is preliminary data.</text>
</comment>
<feature type="region of interest" description="Disordered" evidence="1">
    <location>
        <begin position="1"/>
        <end position="35"/>
    </location>
</feature>
<evidence type="ECO:0000313" key="3">
    <source>
        <dbReference type="Proteomes" id="UP000306740"/>
    </source>
</evidence>
<evidence type="ECO:0000256" key="1">
    <source>
        <dbReference type="SAM" id="MobiDB-lite"/>
    </source>
</evidence>
<dbReference type="Gene3D" id="2.60.120.10">
    <property type="entry name" value="Jelly Rolls"/>
    <property type="match status" value="1"/>
</dbReference>
<protein>
    <submittedName>
        <fullName evidence="2">DUF4437 domain-containing protein</fullName>
    </submittedName>
</protein>
<name>A0A5C4MGD6_9ACTN</name>
<feature type="region of interest" description="Disordered" evidence="1">
    <location>
        <begin position="455"/>
        <end position="502"/>
    </location>
</feature>
<dbReference type="SUPFAM" id="SSF51182">
    <property type="entry name" value="RmlC-like cupins"/>
    <property type="match status" value="2"/>
</dbReference>
<sequence length="502" mass="56006">MPDLRLAHAGDPHHHHQRRQAQSTHEAPPPGQSLARAGVARFPTSVSTDPLSPPGRDGYRIFSYPYHRGGTVRPHVELIQEDDYVWHAAELPGGEGRASERRLSVDEEDGSSSLRIDFHTDWGRGPGIHHANTEYYVLEGEIDYGGRKIGKGGYLYAPKGVPNDYVRIAEGTKILHYREYGDAGFDAVDSVAAPRWSDAREDVIVIDSEAMKWDAVPNPGPMPGLFIKYLHVDPTTGFYTRLVHAQEGWADHRLAHHPCYEEAYTTQGHMEYNFGTLDLGTYFFRPARVKHGHFTTMEGGATWLLRSDGELANWYTQNEWVRWGGEGVNYGPEGLDESPHPAVPWAHSTHDMAEPWRTDEDMRQLTASWQFQKDQGQHDAPVAHHGSGVDKSAIAIAKALDAYNLQGGHGGHGGHEHSHDHDHDHSHDDGHSHDAEPTREVINLDWGWAGKATEHADERTDGNAHNWGVGRPWQKGDPIPAPILSSMPVRSRSRGRWDGDGM</sequence>
<dbReference type="AlphaFoldDB" id="A0A5C4MGD6"/>
<feature type="compositionally biased region" description="Basic and acidic residues" evidence="1">
    <location>
        <begin position="413"/>
        <end position="435"/>
    </location>
</feature>
<dbReference type="EMBL" id="VDFR01000150">
    <property type="protein sequence ID" value="TNC34861.1"/>
    <property type="molecule type" value="Genomic_DNA"/>
</dbReference>
<feature type="region of interest" description="Disordered" evidence="1">
    <location>
        <begin position="405"/>
        <end position="435"/>
    </location>
</feature>
<accession>A0A5C4MGD6</accession>
<gene>
    <name evidence="2" type="ORF">FHE65_27375</name>
</gene>
<organism evidence="2 3">
    <name type="scientific">Mumia zhuanghuii</name>
    <dbReference type="NCBI Taxonomy" id="2585211"/>
    <lineage>
        <taxon>Bacteria</taxon>
        <taxon>Bacillati</taxon>
        <taxon>Actinomycetota</taxon>
        <taxon>Actinomycetes</taxon>
        <taxon>Propionibacteriales</taxon>
        <taxon>Nocardioidaceae</taxon>
        <taxon>Mumia</taxon>
    </lineage>
</organism>
<proteinExistence type="predicted"/>
<dbReference type="Proteomes" id="UP000306740">
    <property type="component" value="Unassembled WGS sequence"/>
</dbReference>